<feature type="domain" description="NERD" evidence="1">
    <location>
        <begin position="120"/>
        <end position="173"/>
    </location>
</feature>
<organism evidence="2 3">
    <name type="scientific">Terrilactibacillus laevilacticus</name>
    <dbReference type="NCBI Taxonomy" id="1380157"/>
    <lineage>
        <taxon>Bacteria</taxon>
        <taxon>Bacillati</taxon>
        <taxon>Bacillota</taxon>
        <taxon>Bacilli</taxon>
        <taxon>Bacillales</taxon>
        <taxon>Bacillaceae</taxon>
        <taxon>Terrilactibacillus</taxon>
    </lineage>
</organism>
<dbReference type="Pfam" id="PF08378">
    <property type="entry name" value="NERD"/>
    <property type="match status" value="1"/>
</dbReference>
<evidence type="ECO:0000313" key="3">
    <source>
        <dbReference type="Proteomes" id="UP001597458"/>
    </source>
</evidence>
<sequence>MVFILIIMLISLVVICFYLLRKQKKIQNEAYHLIEQSKKEVALSLQKERNRLEQESEKTMQGLLEDHSMTVVGIQENYEKKLSKQKDYINFLQRSLKCPKDAATYRVLKDIKKLCLNEQLIQEEDMLIIGNIFLPYYTINGENKIKQLSHVLLLPTGIYLIESKYWEGRVYHGLTRELSHPLDFLFDIFHEEELKDGEHTFILTRKKGSDVSGEFKNTLNIELQMNIGRELCDLAKELERSLFDLDSSQVVPILYFDSPKDDHRIRNYSERDLPQVCIGPKDLNLFIRKELQSQEWLLSAAELKEVKQRLENLYYFA</sequence>
<dbReference type="EMBL" id="JBHUMR010000001">
    <property type="protein sequence ID" value="MFD2615791.1"/>
    <property type="molecule type" value="Genomic_DNA"/>
</dbReference>
<keyword evidence="3" id="KW-1185">Reference proteome</keyword>
<gene>
    <name evidence="2" type="ORF">ACFSTF_00335</name>
</gene>
<dbReference type="InterPro" id="IPR011528">
    <property type="entry name" value="NERD"/>
</dbReference>
<accession>A0ABW5PKJ3</accession>
<reference evidence="3" key="1">
    <citation type="journal article" date="2019" name="Int. J. Syst. Evol. Microbiol.">
        <title>The Global Catalogue of Microorganisms (GCM) 10K type strain sequencing project: providing services to taxonomists for standard genome sequencing and annotation.</title>
        <authorList>
            <consortium name="The Broad Institute Genomics Platform"/>
            <consortium name="The Broad Institute Genome Sequencing Center for Infectious Disease"/>
            <person name="Wu L."/>
            <person name="Ma J."/>
        </authorList>
    </citation>
    <scope>NUCLEOTIDE SEQUENCE [LARGE SCALE GENOMIC DNA]</scope>
    <source>
        <strain evidence="3">TISTR 2241</strain>
    </source>
</reference>
<name>A0ABW5PKJ3_9BACI</name>
<evidence type="ECO:0000313" key="2">
    <source>
        <dbReference type="EMBL" id="MFD2615791.1"/>
    </source>
</evidence>
<dbReference type="Proteomes" id="UP001597458">
    <property type="component" value="Unassembled WGS sequence"/>
</dbReference>
<protein>
    <submittedName>
        <fullName evidence="2">Nuclease-related domain-containing protein</fullName>
    </submittedName>
</protein>
<comment type="caution">
    <text evidence="2">The sequence shown here is derived from an EMBL/GenBank/DDBJ whole genome shotgun (WGS) entry which is preliminary data.</text>
</comment>
<dbReference type="RefSeq" id="WP_141191308.1">
    <property type="nucleotide sequence ID" value="NZ_JBHUMR010000001.1"/>
</dbReference>
<proteinExistence type="predicted"/>
<evidence type="ECO:0000259" key="1">
    <source>
        <dbReference type="Pfam" id="PF08378"/>
    </source>
</evidence>